<name>A0A7S2PCA5_9DINO</name>
<dbReference type="EMBL" id="HBGW01054373">
    <property type="protein sequence ID" value="CAD9590860.1"/>
    <property type="molecule type" value="Transcribed_RNA"/>
</dbReference>
<gene>
    <name evidence="1" type="ORF">BRAN1462_LOCUS34505</name>
</gene>
<dbReference type="SUPFAM" id="SSF48371">
    <property type="entry name" value="ARM repeat"/>
    <property type="match status" value="1"/>
</dbReference>
<reference evidence="1" key="1">
    <citation type="submission" date="2021-01" db="EMBL/GenBank/DDBJ databases">
        <authorList>
            <person name="Corre E."/>
            <person name="Pelletier E."/>
            <person name="Niang G."/>
            <person name="Scheremetjew M."/>
            <person name="Finn R."/>
            <person name="Kale V."/>
            <person name="Holt S."/>
            <person name="Cochrane G."/>
            <person name="Meng A."/>
            <person name="Brown T."/>
            <person name="Cohen L."/>
        </authorList>
    </citation>
    <scope>NUCLEOTIDE SEQUENCE</scope>
    <source>
        <strain evidence="1">RCC3387</strain>
    </source>
</reference>
<dbReference type="InterPro" id="IPR026003">
    <property type="entry name" value="Cohesin_HEAT"/>
</dbReference>
<dbReference type="PANTHER" id="PTHR12697">
    <property type="entry name" value="PBS LYASE HEAT-LIKE PROTEIN"/>
    <property type="match status" value="1"/>
</dbReference>
<accession>A0A7S2PCA5</accession>
<dbReference type="InterPro" id="IPR004155">
    <property type="entry name" value="PBS_lyase_HEAT"/>
</dbReference>
<proteinExistence type="predicted"/>
<organism evidence="1">
    <name type="scientific">Zooxanthella nutricula</name>
    <dbReference type="NCBI Taxonomy" id="1333877"/>
    <lineage>
        <taxon>Eukaryota</taxon>
        <taxon>Sar</taxon>
        <taxon>Alveolata</taxon>
        <taxon>Dinophyceae</taxon>
        <taxon>Peridiniales</taxon>
        <taxon>Peridiniales incertae sedis</taxon>
        <taxon>Zooxanthella</taxon>
    </lineage>
</organism>
<dbReference type="Pfam" id="PF12765">
    <property type="entry name" value="Cohesin_HEAT"/>
    <property type="match status" value="1"/>
</dbReference>
<dbReference type="AlphaFoldDB" id="A0A7S2PCA5"/>
<dbReference type="Pfam" id="PF13646">
    <property type="entry name" value="HEAT_2"/>
    <property type="match status" value="2"/>
</dbReference>
<dbReference type="Gene3D" id="1.25.10.10">
    <property type="entry name" value="Leucine-rich Repeat Variant"/>
    <property type="match status" value="1"/>
</dbReference>
<sequence>MGVLAQRQAVGVIRLLKDPRPAVRAKAAFACGALGDQVAASEVAVLLGDTASQVRDAAVRAIARLDREGEHVGKVAERLLDTAPSVRVAACAALADMGESAQYFASLVAQRLSADREPLEVRAAAARALGGMGERGAVHKDTLQKLLEDPSPLVRQAAEDSLRRLGGPGVAALAAIEQGEGE</sequence>
<protein>
    <recommendedName>
        <fullName evidence="2">HEAT repeat domain-containing protein</fullName>
    </recommendedName>
</protein>
<dbReference type="PANTHER" id="PTHR12697:SF5">
    <property type="entry name" value="DEOXYHYPUSINE HYDROXYLASE"/>
    <property type="match status" value="1"/>
</dbReference>
<dbReference type="InterPro" id="IPR011989">
    <property type="entry name" value="ARM-like"/>
</dbReference>
<evidence type="ECO:0008006" key="2">
    <source>
        <dbReference type="Google" id="ProtNLM"/>
    </source>
</evidence>
<dbReference type="SMART" id="SM00567">
    <property type="entry name" value="EZ_HEAT"/>
    <property type="match status" value="4"/>
</dbReference>
<dbReference type="InterPro" id="IPR016024">
    <property type="entry name" value="ARM-type_fold"/>
</dbReference>
<dbReference type="GO" id="GO:0016491">
    <property type="term" value="F:oxidoreductase activity"/>
    <property type="evidence" value="ECO:0007669"/>
    <property type="project" value="TreeGrafter"/>
</dbReference>
<evidence type="ECO:0000313" key="1">
    <source>
        <dbReference type="EMBL" id="CAD9590860.1"/>
    </source>
</evidence>